<name>A0A517Y913_9BACT</name>
<proteinExistence type="predicted"/>
<dbReference type="EMBL" id="CP036274">
    <property type="protein sequence ID" value="QDU26720.1"/>
    <property type="molecule type" value="Genomic_DNA"/>
</dbReference>
<dbReference type="KEGG" id="aagg:ETAA8_18010"/>
<dbReference type="AlphaFoldDB" id="A0A517Y913"/>
<sequence>MHRKRLKKQPVPQLQWLEDCLEGILKTLAQIIRSLVPRRR</sequence>
<reference evidence="1 2" key="1">
    <citation type="submission" date="2019-02" db="EMBL/GenBank/DDBJ databases">
        <title>Deep-cultivation of Planctomycetes and their phenomic and genomic characterization uncovers novel biology.</title>
        <authorList>
            <person name="Wiegand S."/>
            <person name="Jogler M."/>
            <person name="Boedeker C."/>
            <person name="Pinto D."/>
            <person name="Vollmers J."/>
            <person name="Rivas-Marin E."/>
            <person name="Kohn T."/>
            <person name="Peeters S.H."/>
            <person name="Heuer A."/>
            <person name="Rast P."/>
            <person name="Oberbeckmann S."/>
            <person name="Bunk B."/>
            <person name="Jeske O."/>
            <person name="Meyerdierks A."/>
            <person name="Storesund J.E."/>
            <person name="Kallscheuer N."/>
            <person name="Luecker S."/>
            <person name="Lage O.M."/>
            <person name="Pohl T."/>
            <person name="Merkel B.J."/>
            <person name="Hornburger P."/>
            <person name="Mueller R.-W."/>
            <person name="Bruemmer F."/>
            <person name="Labrenz M."/>
            <person name="Spormann A.M."/>
            <person name="Op den Camp H."/>
            <person name="Overmann J."/>
            <person name="Amann R."/>
            <person name="Jetten M.S.M."/>
            <person name="Mascher T."/>
            <person name="Medema M.H."/>
            <person name="Devos D.P."/>
            <person name="Kaster A.-K."/>
            <person name="Ovreas L."/>
            <person name="Rohde M."/>
            <person name="Galperin M.Y."/>
            <person name="Jogler C."/>
        </authorList>
    </citation>
    <scope>NUCLEOTIDE SEQUENCE [LARGE SCALE GENOMIC DNA]</scope>
    <source>
        <strain evidence="1 2">ETA_A8</strain>
    </source>
</reference>
<protein>
    <submittedName>
        <fullName evidence="1">Uncharacterized protein</fullName>
    </submittedName>
</protein>
<dbReference type="Proteomes" id="UP000315017">
    <property type="component" value="Chromosome"/>
</dbReference>
<keyword evidence="2" id="KW-1185">Reference proteome</keyword>
<evidence type="ECO:0000313" key="2">
    <source>
        <dbReference type="Proteomes" id="UP000315017"/>
    </source>
</evidence>
<evidence type="ECO:0000313" key="1">
    <source>
        <dbReference type="EMBL" id="QDU26720.1"/>
    </source>
</evidence>
<organism evidence="1 2">
    <name type="scientific">Anatilimnocola aggregata</name>
    <dbReference type="NCBI Taxonomy" id="2528021"/>
    <lineage>
        <taxon>Bacteria</taxon>
        <taxon>Pseudomonadati</taxon>
        <taxon>Planctomycetota</taxon>
        <taxon>Planctomycetia</taxon>
        <taxon>Pirellulales</taxon>
        <taxon>Pirellulaceae</taxon>
        <taxon>Anatilimnocola</taxon>
    </lineage>
</organism>
<accession>A0A517Y913</accession>
<gene>
    <name evidence="1" type="ORF">ETAA8_18010</name>
</gene>